<dbReference type="GO" id="GO:0030151">
    <property type="term" value="F:molybdenum ion binding"/>
    <property type="evidence" value="ECO:0007669"/>
    <property type="project" value="InterPro"/>
</dbReference>
<dbReference type="EC" id="1.8.3.1" evidence="7"/>
<feature type="region of interest" description="Disordered" evidence="15">
    <location>
        <begin position="542"/>
        <end position="612"/>
    </location>
</feature>
<dbReference type="GO" id="GO:0008482">
    <property type="term" value="F:sulfite oxidase activity"/>
    <property type="evidence" value="ECO:0007669"/>
    <property type="project" value="UniProtKB-EC"/>
</dbReference>
<evidence type="ECO:0000256" key="12">
    <source>
        <dbReference type="ARBA" id="ARBA00023004"/>
    </source>
</evidence>
<dbReference type="GO" id="GO:0005758">
    <property type="term" value="C:mitochondrial intermembrane space"/>
    <property type="evidence" value="ECO:0007669"/>
    <property type="project" value="UniProtKB-SubCell"/>
</dbReference>
<dbReference type="SUPFAM" id="SSF56524">
    <property type="entry name" value="Oxidoreductase molybdopterin-binding domain"/>
    <property type="match status" value="1"/>
</dbReference>
<name>A0A8S9ZEM5_9BILA</name>
<comment type="cofactor">
    <cofactor evidence="2">
        <name>heme b</name>
        <dbReference type="ChEBI" id="CHEBI:60344"/>
    </cofactor>
</comment>
<keyword evidence="13" id="KW-0496">Mitochondrion</keyword>
<organism evidence="17 18">
    <name type="scientific">Meloidogyne graminicola</name>
    <dbReference type="NCBI Taxonomy" id="189291"/>
    <lineage>
        <taxon>Eukaryota</taxon>
        <taxon>Metazoa</taxon>
        <taxon>Ecdysozoa</taxon>
        <taxon>Nematoda</taxon>
        <taxon>Chromadorea</taxon>
        <taxon>Rhabditida</taxon>
        <taxon>Tylenchina</taxon>
        <taxon>Tylenchomorpha</taxon>
        <taxon>Tylenchoidea</taxon>
        <taxon>Meloidogynidae</taxon>
        <taxon>Meloidogyninae</taxon>
        <taxon>Meloidogyne</taxon>
    </lineage>
</organism>
<keyword evidence="10" id="KW-0479">Metal-binding</keyword>
<comment type="subcellular location">
    <subcellularLocation>
        <location evidence="3">Mitochondrion intermembrane space</location>
    </subcellularLocation>
</comment>
<evidence type="ECO:0000256" key="2">
    <source>
        <dbReference type="ARBA" id="ARBA00001970"/>
    </source>
</evidence>
<evidence type="ECO:0000259" key="16">
    <source>
        <dbReference type="PROSITE" id="PS50255"/>
    </source>
</evidence>
<comment type="caution">
    <text evidence="17">The sequence shown here is derived from an EMBL/GenBank/DDBJ whole genome shotgun (WGS) entry which is preliminary data.</text>
</comment>
<dbReference type="FunFam" id="3.10.120.10:FF:000007">
    <property type="entry name" value="Sulfite oxidase, mitochondrial"/>
    <property type="match status" value="1"/>
</dbReference>
<evidence type="ECO:0000256" key="6">
    <source>
        <dbReference type="ARBA" id="ARBA00011738"/>
    </source>
</evidence>
<evidence type="ECO:0000256" key="13">
    <source>
        <dbReference type="ARBA" id="ARBA00023128"/>
    </source>
</evidence>
<dbReference type="InterPro" id="IPR008335">
    <property type="entry name" value="Mopterin_OxRdtase_euk"/>
</dbReference>
<dbReference type="InterPro" id="IPR036374">
    <property type="entry name" value="OxRdtase_Mopterin-bd_sf"/>
</dbReference>
<dbReference type="PRINTS" id="PR00407">
    <property type="entry name" value="EUMOPTERIN"/>
</dbReference>
<evidence type="ECO:0000256" key="8">
    <source>
        <dbReference type="ARBA" id="ARBA00022505"/>
    </source>
</evidence>
<evidence type="ECO:0000313" key="18">
    <source>
        <dbReference type="Proteomes" id="UP000605970"/>
    </source>
</evidence>
<keyword evidence="14" id="KW-0175">Coiled coil</keyword>
<evidence type="ECO:0000256" key="5">
    <source>
        <dbReference type="ARBA" id="ARBA00004971"/>
    </source>
</evidence>
<gene>
    <name evidence="17" type="ORF">Mgra_00008842</name>
</gene>
<protein>
    <recommendedName>
        <fullName evidence="7">sulfite oxidase</fullName>
        <ecNumber evidence="7">1.8.3.1</ecNumber>
    </recommendedName>
</protein>
<dbReference type="InterPro" id="IPR001199">
    <property type="entry name" value="Cyt_B5-like_heme/steroid-bd"/>
</dbReference>
<dbReference type="Proteomes" id="UP000605970">
    <property type="component" value="Unassembled WGS sequence"/>
</dbReference>
<evidence type="ECO:0000256" key="14">
    <source>
        <dbReference type="SAM" id="Coils"/>
    </source>
</evidence>
<dbReference type="InterPro" id="IPR005066">
    <property type="entry name" value="MoCF_OxRdtse_dimer"/>
</dbReference>
<proteinExistence type="predicted"/>
<evidence type="ECO:0000256" key="15">
    <source>
        <dbReference type="SAM" id="MobiDB-lite"/>
    </source>
</evidence>
<dbReference type="AlphaFoldDB" id="A0A8S9ZEM5"/>
<dbReference type="SUPFAM" id="SSF55856">
    <property type="entry name" value="Cytochrome b5-like heme/steroid binding domain"/>
    <property type="match status" value="1"/>
</dbReference>
<feature type="domain" description="Cytochrome b5 heme-binding" evidence="16">
    <location>
        <begin position="673"/>
        <end position="749"/>
    </location>
</feature>
<feature type="coiled-coil region" evidence="14">
    <location>
        <begin position="178"/>
        <end position="205"/>
    </location>
</feature>
<dbReference type="PROSITE" id="PS00559">
    <property type="entry name" value="MOLYBDOPTERIN_EUK"/>
    <property type="match status" value="1"/>
</dbReference>
<dbReference type="InterPro" id="IPR014756">
    <property type="entry name" value="Ig_E-set"/>
</dbReference>
<evidence type="ECO:0000256" key="7">
    <source>
        <dbReference type="ARBA" id="ARBA00012505"/>
    </source>
</evidence>
<dbReference type="Gene3D" id="3.10.120.10">
    <property type="entry name" value="Cytochrome b5-like heme/steroid binding domain"/>
    <property type="match status" value="1"/>
</dbReference>
<evidence type="ECO:0000256" key="10">
    <source>
        <dbReference type="ARBA" id="ARBA00022723"/>
    </source>
</evidence>
<dbReference type="Gene3D" id="2.60.40.650">
    <property type="match status" value="1"/>
</dbReference>
<dbReference type="PANTHER" id="PTHR19372:SF7">
    <property type="entry name" value="SULFITE OXIDASE, MITOCHONDRIAL"/>
    <property type="match status" value="1"/>
</dbReference>
<dbReference type="InterPro" id="IPR022407">
    <property type="entry name" value="OxRdtase_Mopterin_BS"/>
</dbReference>
<evidence type="ECO:0000256" key="4">
    <source>
        <dbReference type="ARBA" id="ARBA00004678"/>
    </source>
</evidence>
<dbReference type="Pfam" id="PF00174">
    <property type="entry name" value="Oxidored_molyb"/>
    <property type="match status" value="1"/>
</dbReference>
<dbReference type="InterPro" id="IPR018506">
    <property type="entry name" value="Cyt_B5_heme-BS"/>
</dbReference>
<reference evidence="17" key="1">
    <citation type="journal article" date="2020" name="Ecol. Evol.">
        <title>Genome structure and content of the rice root-knot nematode (Meloidogyne graminicola).</title>
        <authorList>
            <person name="Phan N.T."/>
            <person name="Danchin E.G.J."/>
            <person name="Klopp C."/>
            <person name="Perfus-Barbeoch L."/>
            <person name="Kozlowski D.K."/>
            <person name="Koutsovoulos G.D."/>
            <person name="Lopez-Roques C."/>
            <person name="Bouchez O."/>
            <person name="Zahm M."/>
            <person name="Besnard G."/>
            <person name="Bellafiore S."/>
        </authorList>
    </citation>
    <scope>NUCLEOTIDE SEQUENCE</scope>
    <source>
        <strain evidence="17">VN-18</strain>
    </source>
</reference>
<evidence type="ECO:0000313" key="17">
    <source>
        <dbReference type="EMBL" id="KAF7630923.1"/>
    </source>
</evidence>
<accession>A0A8S9ZEM5</accession>
<comment type="subunit">
    <text evidence="6">Homodimer.</text>
</comment>
<feature type="compositionally biased region" description="Low complexity" evidence="15">
    <location>
        <begin position="549"/>
        <end position="562"/>
    </location>
</feature>
<dbReference type="PROSITE" id="PS50255">
    <property type="entry name" value="CYTOCHROME_B5_2"/>
    <property type="match status" value="1"/>
</dbReference>
<comment type="pathway">
    <text evidence="5">Energy metabolism; sulfur metabolism.</text>
</comment>
<keyword evidence="8" id="KW-0500">Molybdenum</keyword>
<evidence type="ECO:0000256" key="9">
    <source>
        <dbReference type="ARBA" id="ARBA00022617"/>
    </source>
</evidence>
<dbReference type="PROSITE" id="PS00191">
    <property type="entry name" value="CYTOCHROME_B5_1"/>
    <property type="match status" value="1"/>
</dbReference>
<evidence type="ECO:0000256" key="1">
    <source>
        <dbReference type="ARBA" id="ARBA00001924"/>
    </source>
</evidence>
<dbReference type="CDD" id="cd02111">
    <property type="entry name" value="eukary_SO_Moco"/>
    <property type="match status" value="1"/>
</dbReference>
<dbReference type="OrthoDB" id="10051395at2759"/>
<dbReference type="FunFam" id="3.90.420.10:FF:000002">
    <property type="entry name" value="sulfite oxidase, mitochondrial"/>
    <property type="match status" value="1"/>
</dbReference>
<evidence type="ECO:0000256" key="11">
    <source>
        <dbReference type="ARBA" id="ARBA00023002"/>
    </source>
</evidence>
<dbReference type="GO" id="GO:0020037">
    <property type="term" value="F:heme binding"/>
    <property type="evidence" value="ECO:0007669"/>
    <property type="project" value="InterPro"/>
</dbReference>
<dbReference type="InterPro" id="IPR036400">
    <property type="entry name" value="Cyt_B5-like_heme/steroid_sf"/>
</dbReference>
<dbReference type="EMBL" id="JABEBT010000125">
    <property type="protein sequence ID" value="KAF7630923.1"/>
    <property type="molecule type" value="Genomic_DNA"/>
</dbReference>
<dbReference type="SUPFAM" id="SSF81296">
    <property type="entry name" value="E set domains"/>
    <property type="match status" value="1"/>
</dbReference>
<keyword evidence="18" id="KW-1185">Reference proteome</keyword>
<dbReference type="GO" id="GO:0006790">
    <property type="term" value="P:sulfur compound metabolic process"/>
    <property type="evidence" value="ECO:0007669"/>
    <property type="project" value="TreeGrafter"/>
</dbReference>
<keyword evidence="9" id="KW-0349">Heme</keyword>
<evidence type="ECO:0000256" key="3">
    <source>
        <dbReference type="ARBA" id="ARBA00004569"/>
    </source>
</evidence>
<keyword evidence="12" id="KW-0408">Iron</keyword>
<dbReference type="PANTHER" id="PTHR19372">
    <property type="entry name" value="SULFITE REDUCTASE"/>
    <property type="match status" value="1"/>
</dbReference>
<dbReference type="Gene3D" id="3.90.420.10">
    <property type="entry name" value="Oxidoreductase, molybdopterin-binding domain"/>
    <property type="match status" value="1"/>
</dbReference>
<dbReference type="Pfam" id="PF00173">
    <property type="entry name" value="Cyt-b5"/>
    <property type="match status" value="1"/>
</dbReference>
<comment type="cofactor">
    <cofactor evidence="1">
        <name>Mo-molybdopterin</name>
        <dbReference type="ChEBI" id="CHEBI:71302"/>
    </cofactor>
</comment>
<feature type="region of interest" description="Disordered" evidence="15">
    <location>
        <begin position="346"/>
        <end position="375"/>
    </location>
</feature>
<comment type="pathway">
    <text evidence="4">Sulfur metabolism.</text>
</comment>
<sequence>MSTSEQGSQRQQIYYQPSRTPVSQRVSLVGTSASSPVMLSSSLTQVRGGNQVVVVSGDNQFRSIPIGSVGYHTPGCTCPSCETKFEPAIRHSSSLDNSHELYTYSLANDQSNDDDDGIVQEFTTETGERHVVIMTKTDKNDSKLSIQEKLRRQKLSEAARNRYALLSDDEKRIFTERRIVMRQRRKQKEREMEELEAILRATNDITDDLVLLDEQSLQRKRARISRYQSMSIDERREYNQKRRLKQLGLPENIEEVPRQKLEQIKRHINEVNARKAEAARQRYHRMTPDERKIYNRRRTESFRKRRVEEEKLLSTPAGQITPEALEKAQNIMLRNAKRAEQARLRYQKKQQEKGVVPRRQRKPKTENTNESAEPNLDQILDTIERDVVRKTEEARQTLLKMQQNELKKEEDLADKHHFVSTSGTHIIQSPLNISQQQVSGGNVVQYLQVPARGVQNGFILADNKFVQVHTDGGIQSAGPQSYTVIQEASSSKFDIGSSSNYYPVSIIQHEPSQQRHSTSNEHHLSQPTRIEIVQPTIITTNSNFGQHISTPSGSSSTGLSSSSRHHYTSPLQNQQPYTIKKTEHPIIARQSTSSNSRKVMDPFPSSDQKTLLQKAKRAERARRRYHEMSAEARHEFNAKRAHSLKMARMRDEELCRLGDDLNAKGQEPEENLRSAIEQARLRRAKRAEAARVKYQGVYDITDFIETHPGGDKILLAAGDSIEPYWLIYAQHKSEEVLDLLEELRIGSLSKDELKDFEANKSSDDDPFSIDPKRHPALLINSQKPFNAETPSSLLIDNFKTPNELFFVRNHMPVPNLDDKKHNLEVTGLGIKKAIKLSVDDLKKRYEPVKITSAIQCAGNRRNDMNKFKKVQGLMWTGSAISNAEWTGCRLRDVLLSAGIRPDEKEIKHVQFEGADMDMTGNKYGASIPFDKAMSKEVIIAYEMNGEPLPRDHGYPIRIIAPGIVGARQVKWLTAIKTSDEESLSHWQRKDYKAMPSSINLGDPLPFDSVPSIQEYPIQSAICVPSPNTKISKESESIDVKGYAWSGGGRGIIRVEVSLDGGRSWHCAKLHQSEEQDLEHMWAWTLWSIKIPIPEEAIDNGHFELICKATDRAYNTQPENALGIWNVRGLLHNAWHRVPILLY</sequence>
<keyword evidence="11" id="KW-0560">Oxidoreductase</keyword>
<dbReference type="Pfam" id="PF03404">
    <property type="entry name" value="Mo-co_dimer"/>
    <property type="match status" value="1"/>
</dbReference>
<dbReference type="InterPro" id="IPR000572">
    <property type="entry name" value="OxRdtase_Mopterin-bd_dom"/>
</dbReference>
<dbReference type="GO" id="GO:0043546">
    <property type="term" value="F:molybdopterin cofactor binding"/>
    <property type="evidence" value="ECO:0007669"/>
    <property type="project" value="InterPro"/>
</dbReference>